<dbReference type="EMBL" id="LLXX01000124">
    <property type="protein sequence ID" value="KRR04552.1"/>
    <property type="molecule type" value="Genomic_DNA"/>
</dbReference>
<proteinExistence type="predicted"/>
<dbReference type="OrthoDB" id="8360768at2"/>
<name>A0A0R3KZN8_9BRAD</name>
<dbReference type="Proteomes" id="UP000051913">
    <property type="component" value="Unassembled WGS sequence"/>
</dbReference>
<dbReference type="SUPFAM" id="SSF51120">
    <property type="entry name" value="beta-Roll"/>
    <property type="match status" value="1"/>
</dbReference>
<reference evidence="1 2" key="1">
    <citation type="submission" date="2014-03" db="EMBL/GenBank/DDBJ databases">
        <title>Bradyrhizobium valentinum sp. nov., isolated from effective nodules of Lupinus mariae-josephae, a lupine endemic of basic-lime soils in Eastern Spain.</title>
        <authorList>
            <person name="Duran D."/>
            <person name="Rey L."/>
            <person name="Navarro A."/>
            <person name="Busquets A."/>
            <person name="Imperial J."/>
            <person name="Ruiz-Argueso T."/>
        </authorList>
    </citation>
    <scope>NUCLEOTIDE SEQUENCE [LARGE SCALE GENOMIC DNA]</scope>
    <source>
        <strain evidence="1 2">LmjM3</strain>
    </source>
</reference>
<organism evidence="1 2">
    <name type="scientific">Bradyrhizobium valentinum</name>
    <dbReference type="NCBI Taxonomy" id="1518501"/>
    <lineage>
        <taxon>Bacteria</taxon>
        <taxon>Pseudomonadati</taxon>
        <taxon>Pseudomonadota</taxon>
        <taxon>Alphaproteobacteria</taxon>
        <taxon>Hyphomicrobiales</taxon>
        <taxon>Nitrobacteraceae</taxon>
        <taxon>Bradyrhizobium</taxon>
    </lineage>
</organism>
<comment type="caution">
    <text evidence="1">The sequence shown here is derived from an EMBL/GenBank/DDBJ whole genome shotgun (WGS) entry which is preliminary data.</text>
</comment>
<evidence type="ECO:0008006" key="3">
    <source>
        <dbReference type="Google" id="ProtNLM"/>
    </source>
</evidence>
<dbReference type="STRING" id="1518501.CQ10_04540"/>
<keyword evidence="2" id="KW-1185">Reference proteome</keyword>
<dbReference type="AlphaFoldDB" id="A0A0R3KZN8"/>
<protein>
    <recommendedName>
        <fullName evidence="3">Hemolysin</fullName>
    </recommendedName>
</protein>
<accession>A0A0R3KZN8</accession>
<dbReference type="Gene3D" id="2.150.10.10">
    <property type="entry name" value="Serralysin-like metalloprotease, C-terminal"/>
    <property type="match status" value="1"/>
</dbReference>
<dbReference type="RefSeq" id="WP_057852129.1">
    <property type="nucleotide sequence ID" value="NZ_LLXX01000124.1"/>
</dbReference>
<evidence type="ECO:0000313" key="2">
    <source>
        <dbReference type="Proteomes" id="UP000051913"/>
    </source>
</evidence>
<dbReference type="InterPro" id="IPR011049">
    <property type="entry name" value="Serralysin-like_metalloprot_C"/>
</dbReference>
<sequence length="251" mass="26606">MALVLDYTSASSNLPAFLDNWIDNFEYRGTGGFNAVRNVSDQWYAGTRIVGGVDNDKSSVIVNGADFSYTPGVVDGTVSTLTLGSNLAYVSPTDQWVQDEGLSVNFSGATLTPAFDAAIADLSQNGSLDGLYGYFAEQGTIQNGTVGNDVMLSFAGDDTFTGNLGDDTFTFADGWANDVIADFGTDTGNDDVIDLQAVTGISNYVDLVFNHSNWWDNTGVLTITDGENTLQLDGYVGTDIANLILCGNILV</sequence>
<gene>
    <name evidence="1" type="ORF">CP49_10965</name>
</gene>
<evidence type="ECO:0000313" key="1">
    <source>
        <dbReference type="EMBL" id="KRR04552.1"/>
    </source>
</evidence>